<proteinExistence type="predicted"/>
<name>A0A1V0RME1_9RHOB</name>
<dbReference type="GO" id="GO:0003677">
    <property type="term" value="F:DNA binding"/>
    <property type="evidence" value="ECO:0007669"/>
    <property type="project" value="UniProtKB-KW"/>
</dbReference>
<keyword evidence="4" id="KW-1185">Reference proteome</keyword>
<dbReference type="Gene3D" id="1.10.357.10">
    <property type="entry name" value="Tetracycline Repressor, domain 2"/>
    <property type="match status" value="1"/>
</dbReference>
<dbReference type="InterPro" id="IPR009057">
    <property type="entry name" value="Homeodomain-like_sf"/>
</dbReference>
<evidence type="ECO:0000259" key="2">
    <source>
        <dbReference type="Pfam" id="PF00440"/>
    </source>
</evidence>
<sequence length="185" mass="19674">MTALRRPRLTRDYWLLAGFEALCEVGPAALGAEPLARRLGATKGSFYWHFADVPAYSAALLALWEEDAAQGLEVASQAATEAARLRGCAQAMAATAEADSLTRRAESAIRAWAGTDPIAAEAVARVDTARLARLHRLLSACDIGNLEMARIVYAAAIGMQAMRDPARDQAAPAIGSLVDLILALR</sequence>
<organism evidence="3 4">
    <name type="scientific">Roseovarius mucosus</name>
    <dbReference type="NCBI Taxonomy" id="215743"/>
    <lineage>
        <taxon>Bacteria</taxon>
        <taxon>Pseudomonadati</taxon>
        <taxon>Pseudomonadota</taxon>
        <taxon>Alphaproteobacteria</taxon>
        <taxon>Rhodobacterales</taxon>
        <taxon>Roseobacteraceae</taxon>
        <taxon>Roseovarius</taxon>
    </lineage>
</organism>
<gene>
    <name evidence="3" type="ORF">ROSMUCSMR3_01302</name>
</gene>
<evidence type="ECO:0000256" key="1">
    <source>
        <dbReference type="ARBA" id="ARBA00023125"/>
    </source>
</evidence>
<evidence type="ECO:0000313" key="4">
    <source>
        <dbReference type="Proteomes" id="UP000192273"/>
    </source>
</evidence>
<evidence type="ECO:0000313" key="3">
    <source>
        <dbReference type="EMBL" id="ARE82795.1"/>
    </source>
</evidence>
<dbReference type="KEGG" id="rmm:ROSMUCSMR3_01302"/>
<reference evidence="3 4" key="1">
    <citation type="submission" date="2017-03" db="EMBL/GenBank/DDBJ databases">
        <title>Genome Sequence of Roseovarius mucosus strain SMR3 Isolated from a culture of the Diatom Skeletonema marinoi.</title>
        <authorList>
            <person name="Topel M."/>
            <person name="Pinder M."/>
            <person name="Johansson O.N."/>
            <person name="Kourtchenko O."/>
            <person name="Godhe A."/>
            <person name="Clarke A.K."/>
        </authorList>
    </citation>
    <scope>NUCLEOTIDE SEQUENCE [LARGE SCALE GENOMIC DNA]</scope>
    <source>
        <strain evidence="3 4">SMR3</strain>
    </source>
</reference>
<dbReference type="EMBL" id="CP020474">
    <property type="protein sequence ID" value="ARE82795.1"/>
    <property type="molecule type" value="Genomic_DNA"/>
</dbReference>
<dbReference type="Pfam" id="PF00440">
    <property type="entry name" value="TetR_N"/>
    <property type="match status" value="1"/>
</dbReference>
<dbReference type="RefSeq" id="WP_237183543.1">
    <property type="nucleotide sequence ID" value="NZ_CP020474.1"/>
</dbReference>
<dbReference type="AlphaFoldDB" id="A0A1V0RME1"/>
<accession>A0A1V0RME1</accession>
<feature type="domain" description="HTH tetR-type" evidence="2">
    <location>
        <begin position="17"/>
        <end position="51"/>
    </location>
</feature>
<dbReference type="InterPro" id="IPR001647">
    <property type="entry name" value="HTH_TetR"/>
</dbReference>
<dbReference type="SUPFAM" id="SSF46689">
    <property type="entry name" value="Homeodomain-like"/>
    <property type="match status" value="1"/>
</dbReference>
<keyword evidence="1" id="KW-0238">DNA-binding</keyword>
<protein>
    <submittedName>
        <fullName evidence="3">Transcriptional regulator</fullName>
    </submittedName>
</protein>
<dbReference type="Proteomes" id="UP000192273">
    <property type="component" value="Chromosome"/>
</dbReference>